<keyword evidence="1" id="KW-0472">Membrane</keyword>
<keyword evidence="1" id="KW-1133">Transmembrane helix</keyword>
<feature type="transmembrane region" description="Helical" evidence="1">
    <location>
        <begin position="18"/>
        <end position="37"/>
    </location>
</feature>
<name>A0A401L830_ASPAW</name>
<dbReference type="EMBL" id="BDHI01000029">
    <property type="protein sequence ID" value="GCB27620.1"/>
    <property type="molecule type" value="Genomic_DNA"/>
</dbReference>
<dbReference type="SUPFAM" id="SSF103473">
    <property type="entry name" value="MFS general substrate transporter"/>
    <property type="match status" value="1"/>
</dbReference>
<evidence type="ECO:0000313" key="3">
    <source>
        <dbReference type="Proteomes" id="UP000286921"/>
    </source>
</evidence>
<comment type="caution">
    <text evidence="2">The sequence shown here is derived from an EMBL/GenBank/DDBJ whole genome shotgun (WGS) entry which is preliminary data.</text>
</comment>
<sequence length="204" mass="21998">MCILGGQERHSAVAIPSWSLATGLPGAVAWTVPLAIITDCVGVTRLGPYLGYMTLGRSAGMSAGPIFGGFVFLYRGYFRTYVTAFIICIDLALRLLLAPKGAQFTMPPEKSWIDAVAMAESQAKDYPNRFPAGGAIAQVYGLTNVMFALGFVARPWEPASSTKNFDWAATVLLLALVTVVSSVPTMLWLGRTGVKEGRRYRHTS</sequence>
<feature type="transmembrane region" description="Helical" evidence="1">
    <location>
        <begin position="130"/>
        <end position="153"/>
    </location>
</feature>
<evidence type="ECO:0000313" key="2">
    <source>
        <dbReference type="EMBL" id="GCB27620.1"/>
    </source>
</evidence>
<proteinExistence type="predicted"/>
<protein>
    <submittedName>
        <fullName evidence="2">Uncharacterized MFS-type transporter C18.02</fullName>
    </submittedName>
</protein>
<keyword evidence="3" id="KW-1185">Reference proteome</keyword>
<accession>A0A401L830</accession>
<gene>
    <name evidence="2" type="ORF">AAWM_10505</name>
</gene>
<feature type="transmembrane region" description="Helical" evidence="1">
    <location>
        <begin position="49"/>
        <end position="74"/>
    </location>
</feature>
<feature type="transmembrane region" description="Helical" evidence="1">
    <location>
        <begin position="80"/>
        <end position="97"/>
    </location>
</feature>
<dbReference type="Proteomes" id="UP000286921">
    <property type="component" value="Unassembled WGS sequence"/>
</dbReference>
<evidence type="ECO:0000256" key="1">
    <source>
        <dbReference type="SAM" id="Phobius"/>
    </source>
</evidence>
<dbReference type="STRING" id="105351.A0A401L830"/>
<dbReference type="AlphaFoldDB" id="A0A401L830"/>
<keyword evidence="1" id="KW-0812">Transmembrane</keyword>
<feature type="transmembrane region" description="Helical" evidence="1">
    <location>
        <begin position="165"/>
        <end position="189"/>
    </location>
</feature>
<organism evidence="2 3">
    <name type="scientific">Aspergillus awamori</name>
    <name type="common">Black koji mold</name>
    <dbReference type="NCBI Taxonomy" id="105351"/>
    <lineage>
        <taxon>Eukaryota</taxon>
        <taxon>Fungi</taxon>
        <taxon>Dikarya</taxon>
        <taxon>Ascomycota</taxon>
        <taxon>Pezizomycotina</taxon>
        <taxon>Eurotiomycetes</taxon>
        <taxon>Eurotiomycetidae</taxon>
        <taxon>Eurotiales</taxon>
        <taxon>Aspergillaceae</taxon>
        <taxon>Aspergillus</taxon>
    </lineage>
</organism>
<dbReference type="Gene3D" id="1.20.1250.20">
    <property type="entry name" value="MFS general substrate transporter like domains"/>
    <property type="match status" value="1"/>
</dbReference>
<dbReference type="InterPro" id="IPR036259">
    <property type="entry name" value="MFS_trans_sf"/>
</dbReference>
<reference evidence="2 3" key="1">
    <citation type="submission" date="2016-09" db="EMBL/GenBank/DDBJ databases">
        <title>Aspergillus awamori IFM 58123T.</title>
        <authorList>
            <person name="Kusuya Y."/>
            <person name="Shimizu M."/>
            <person name="Takahashi H."/>
            <person name="Yaguchi T."/>
        </authorList>
    </citation>
    <scope>NUCLEOTIDE SEQUENCE [LARGE SCALE GENOMIC DNA]</scope>
    <source>
        <strain evidence="2 3">IFM 58123</strain>
    </source>
</reference>